<dbReference type="SUPFAM" id="SSF56112">
    <property type="entry name" value="Protein kinase-like (PK-like)"/>
    <property type="match status" value="1"/>
</dbReference>
<dbReference type="RefSeq" id="WP_058451855.1">
    <property type="nucleotide sequence ID" value="NZ_CAAAIB010000010.1"/>
</dbReference>
<dbReference type="InterPro" id="IPR011009">
    <property type="entry name" value="Kinase-like_dom_sf"/>
</dbReference>
<keyword evidence="3" id="KW-1185">Reference proteome</keyword>
<evidence type="ECO:0000313" key="3">
    <source>
        <dbReference type="Proteomes" id="UP000054908"/>
    </source>
</evidence>
<name>A0A0W0W6H0_9GAMM</name>
<feature type="domain" description="Aminoglycoside phosphotransferase" evidence="1">
    <location>
        <begin position="117"/>
        <end position="229"/>
    </location>
</feature>
<dbReference type="GO" id="GO:0016740">
    <property type="term" value="F:transferase activity"/>
    <property type="evidence" value="ECO:0007669"/>
    <property type="project" value="UniProtKB-KW"/>
</dbReference>
<dbReference type="AlphaFoldDB" id="A0A0W0W6H0"/>
<organism evidence="2 3">
    <name type="scientific">Legionella maceachernii</name>
    <dbReference type="NCBI Taxonomy" id="466"/>
    <lineage>
        <taxon>Bacteria</taxon>
        <taxon>Pseudomonadati</taxon>
        <taxon>Pseudomonadota</taxon>
        <taxon>Gammaproteobacteria</taxon>
        <taxon>Legionellales</taxon>
        <taxon>Legionellaceae</taxon>
        <taxon>Legionella</taxon>
    </lineage>
</organism>
<dbReference type="Gene3D" id="3.90.1200.10">
    <property type="match status" value="1"/>
</dbReference>
<dbReference type="STRING" id="466.Lmac_1063"/>
<sequence>MNNGHWASVFLEQEILSVSALGKGSQHHLDLVELKDRSKWVCKKFYPTNWLGKVERAGLELTESVASIVAKQLGITFAAYQYDNQTVFMVGDTKAIIIPYCEGQLLTMLTERQSFVLGSVLAQLHLLKWPSGYGEPFPPISLFDNKDFPKWLTELIRKCNENFYYQADQWVLSHRDIHAANIIWRDTERPHLLDWESTGLIHPAVELIGLAENCAGLAHCNFQADNFRATLMGYGQWARKLPEMDAQLWFLSFHSWLLWYSHCLRQNWLEEANRTFAIIVLIKEKMAEMRNIYADCYSFLAT</sequence>
<protein>
    <submittedName>
        <fullName evidence="2">Putative aminoglycoside phosphotransferase</fullName>
    </submittedName>
</protein>
<accession>A0A0W0W6H0</accession>
<dbReference type="OrthoDB" id="179763at2"/>
<evidence type="ECO:0000313" key="2">
    <source>
        <dbReference type="EMBL" id="KTD28004.1"/>
    </source>
</evidence>
<dbReference type="PATRIC" id="fig|466.6.peg.1131"/>
<proteinExistence type="predicted"/>
<keyword evidence="2" id="KW-0808">Transferase</keyword>
<dbReference type="InterPro" id="IPR002575">
    <property type="entry name" value="Aminoglycoside_PTrfase"/>
</dbReference>
<dbReference type="EMBL" id="LNYL01000027">
    <property type="protein sequence ID" value="KTD28004.1"/>
    <property type="molecule type" value="Genomic_DNA"/>
</dbReference>
<dbReference type="Pfam" id="PF01636">
    <property type="entry name" value="APH"/>
    <property type="match status" value="1"/>
</dbReference>
<reference evidence="2 3" key="1">
    <citation type="submission" date="2015-11" db="EMBL/GenBank/DDBJ databases">
        <title>Genomic analysis of 38 Legionella species identifies large and diverse effector repertoires.</title>
        <authorList>
            <person name="Burstein D."/>
            <person name="Amaro F."/>
            <person name="Zusman T."/>
            <person name="Lifshitz Z."/>
            <person name="Cohen O."/>
            <person name="Gilbert J.A."/>
            <person name="Pupko T."/>
            <person name="Shuman H.A."/>
            <person name="Segal G."/>
        </authorList>
    </citation>
    <scope>NUCLEOTIDE SEQUENCE [LARGE SCALE GENOMIC DNA]</scope>
    <source>
        <strain evidence="2 3">PX-1-G2-E2</strain>
    </source>
</reference>
<gene>
    <name evidence="2" type="ORF">Lmac_1063</name>
</gene>
<evidence type="ECO:0000259" key="1">
    <source>
        <dbReference type="Pfam" id="PF01636"/>
    </source>
</evidence>
<dbReference type="Proteomes" id="UP000054908">
    <property type="component" value="Unassembled WGS sequence"/>
</dbReference>
<comment type="caution">
    <text evidence="2">The sequence shown here is derived from an EMBL/GenBank/DDBJ whole genome shotgun (WGS) entry which is preliminary data.</text>
</comment>